<evidence type="ECO:0000259" key="1">
    <source>
        <dbReference type="PROSITE" id="PS51819"/>
    </source>
</evidence>
<evidence type="ECO:0000313" key="3">
    <source>
        <dbReference type="Proteomes" id="UP001501169"/>
    </source>
</evidence>
<dbReference type="PROSITE" id="PS51819">
    <property type="entry name" value="VOC"/>
    <property type="match status" value="1"/>
</dbReference>
<evidence type="ECO:0000313" key="2">
    <source>
        <dbReference type="EMBL" id="GAA0537417.1"/>
    </source>
</evidence>
<dbReference type="InterPro" id="IPR041581">
    <property type="entry name" value="Glyoxalase_6"/>
</dbReference>
<reference evidence="2 3" key="1">
    <citation type="journal article" date="2019" name="Int. J. Syst. Evol. Microbiol.">
        <title>The Global Catalogue of Microorganisms (GCM) 10K type strain sequencing project: providing services to taxonomists for standard genome sequencing and annotation.</title>
        <authorList>
            <consortium name="The Broad Institute Genomics Platform"/>
            <consortium name="The Broad Institute Genome Sequencing Center for Infectious Disease"/>
            <person name="Wu L."/>
            <person name="Ma J."/>
        </authorList>
    </citation>
    <scope>NUCLEOTIDE SEQUENCE [LARGE SCALE GENOMIC DNA]</scope>
    <source>
        <strain evidence="2 3">JCM 14331</strain>
    </source>
</reference>
<accession>A0ABN1DA55</accession>
<protein>
    <submittedName>
        <fullName evidence="2">VOC family protein</fullName>
    </submittedName>
</protein>
<organism evidence="2 3">
    <name type="scientific">Rheinheimera aquimaris</name>
    <dbReference type="NCBI Taxonomy" id="412437"/>
    <lineage>
        <taxon>Bacteria</taxon>
        <taxon>Pseudomonadati</taxon>
        <taxon>Pseudomonadota</taxon>
        <taxon>Gammaproteobacteria</taxon>
        <taxon>Chromatiales</taxon>
        <taxon>Chromatiaceae</taxon>
        <taxon>Rheinheimera</taxon>
    </lineage>
</organism>
<dbReference type="InterPro" id="IPR037523">
    <property type="entry name" value="VOC_core"/>
</dbReference>
<gene>
    <name evidence="2" type="ORF">GCM10009098_01070</name>
</gene>
<dbReference type="Gene3D" id="3.10.180.10">
    <property type="entry name" value="2,3-Dihydroxybiphenyl 1,2-Dioxygenase, domain 1"/>
    <property type="match status" value="1"/>
</dbReference>
<dbReference type="InterPro" id="IPR029068">
    <property type="entry name" value="Glyas_Bleomycin-R_OHBP_Dase"/>
</dbReference>
<sequence length="134" mass="14579">MNMLVNIDVEDLDAAINFYITAMGLQVGRRFGTVGVEMLGSSSPIYLLAKAAGTAAVESSPQLRDYHRHWTPVHLDFVVEDIDASVQQAISAGARLEKSIMTQKWGKLAPMADPFGHGFCFVQFVGAGYDEIAD</sequence>
<feature type="domain" description="VOC" evidence="1">
    <location>
        <begin position="1"/>
        <end position="124"/>
    </location>
</feature>
<keyword evidence="3" id="KW-1185">Reference proteome</keyword>
<dbReference type="Pfam" id="PF18029">
    <property type="entry name" value="Glyoxalase_6"/>
    <property type="match status" value="1"/>
</dbReference>
<comment type="caution">
    <text evidence="2">The sequence shown here is derived from an EMBL/GenBank/DDBJ whole genome shotgun (WGS) entry which is preliminary data.</text>
</comment>
<dbReference type="Proteomes" id="UP001501169">
    <property type="component" value="Unassembled WGS sequence"/>
</dbReference>
<name>A0ABN1DA55_9GAMM</name>
<proteinExistence type="predicted"/>
<dbReference type="SUPFAM" id="SSF54593">
    <property type="entry name" value="Glyoxalase/Bleomycin resistance protein/Dihydroxybiphenyl dioxygenase"/>
    <property type="match status" value="1"/>
</dbReference>
<dbReference type="EMBL" id="BAAAEO010000001">
    <property type="protein sequence ID" value="GAA0537417.1"/>
    <property type="molecule type" value="Genomic_DNA"/>
</dbReference>
<dbReference type="RefSeq" id="WP_226765915.1">
    <property type="nucleotide sequence ID" value="NZ_BAAAEO010000001.1"/>
</dbReference>